<dbReference type="AlphaFoldDB" id="A0AAW5QYQ2"/>
<evidence type="ECO:0000256" key="2">
    <source>
        <dbReference type="SAM" id="Phobius"/>
    </source>
</evidence>
<organism evidence="4 5">
    <name type="scientific">Microbaculum marinisediminis</name>
    <dbReference type="NCBI Taxonomy" id="2931392"/>
    <lineage>
        <taxon>Bacteria</taxon>
        <taxon>Pseudomonadati</taxon>
        <taxon>Pseudomonadota</taxon>
        <taxon>Alphaproteobacteria</taxon>
        <taxon>Hyphomicrobiales</taxon>
        <taxon>Tepidamorphaceae</taxon>
        <taxon>Microbaculum</taxon>
    </lineage>
</organism>
<dbReference type="GO" id="GO:0000270">
    <property type="term" value="P:peptidoglycan metabolic process"/>
    <property type="evidence" value="ECO:0007669"/>
    <property type="project" value="TreeGrafter"/>
</dbReference>
<comment type="caution">
    <text evidence="4">The sequence shown here is derived from an EMBL/GenBank/DDBJ whole genome shotgun (WGS) entry which is preliminary data.</text>
</comment>
<keyword evidence="5" id="KW-1185">Reference proteome</keyword>
<dbReference type="InterPro" id="IPR051599">
    <property type="entry name" value="Cell_Envelope_Assoc"/>
</dbReference>
<dbReference type="RefSeq" id="WP_261615827.1">
    <property type="nucleotide sequence ID" value="NZ_JALIDZ010000004.1"/>
</dbReference>
<dbReference type="PANTHER" id="PTHR30336:SF4">
    <property type="entry name" value="ENVELOPE BIOGENESIS FACTOR ELYC"/>
    <property type="match status" value="1"/>
</dbReference>
<protein>
    <submittedName>
        <fullName evidence="4">YdcF family protein</fullName>
    </submittedName>
</protein>
<dbReference type="GO" id="GO:0005886">
    <property type="term" value="C:plasma membrane"/>
    <property type="evidence" value="ECO:0007669"/>
    <property type="project" value="TreeGrafter"/>
</dbReference>
<dbReference type="Proteomes" id="UP001320898">
    <property type="component" value="Unassembled WGS sequence"/>
</dbReference>
<evidence type="ECO:0000313" key="5">
    <source>
        <dbReference type="Proteomes" id="UP001320898"/>
    </source>
</evidence>
<keyword evidence="2" id="KW-0812">Transmembrane</keyword>
<evidence type="ECO:0000259" key="3">
    <source>
        <dbReference type="Pfam" id="PF02698"/>
    </source>
</evidence>
<keyword evidence="2" id="KW-1133">Transmembrane helix</keyword>
<accession>A0AAW5QYQ2</accession>
<dbReference type="Pfam" id="PF02698">
    <property type="entry name" value="DUF218"/>
    <property type="match status" value="1"/>
</dbReference>
<dbReference type="PANTHER" id="PTHR30336">
    <property type="entry name" value="INNER MEMBRANE PROTEIN, PROBABLE PERMEASE"/>
    <property type="match status" value="1"/>
</dbReference>
<feature type="region of interest" description="Disordered" evidence="1">
    <location>
        <begin position="1"/>
        <end position="27"/>
    </location>
</feature>
<dbReference type="CDD" id="cd06259">
    <property type="entry name" value="YdcF-like"/>
    <property type="match status" value="1"/>
</dbReference>
<gene>
    <name evidence="4" type="ORF">MUB46_10370</name>
</gene>
<reference evidence="4 5" key="1">
    <citation type="submission" date="2022-04" db="EMBL/GenBank/DDBJ databases">
        <authorList>
            <person name="Ye Y.-Q."/>
            <person name="Du Z.-J."/>
        </authorList>
    </citation>
    <scope>NUCLEOTIDE SEQUENCE [LARGE SCALE GENOMIC DNA]</scope>
    <source>
        <strain evidence="4 5">A6E488</strain>
    </source>
</reference>
<keyword evidence="2" id="KW-0472">Membrane</keyword>
<dbReference type="InterPro" id="IPR003848">
    <property type="entry name" value="DUF218"/>
</dbReference>
<feature type="domain" description="DUF218" evidence="3">
    <location>
        <begin position="74"/>
        <end position="213"/>
    </location>
</feature>
<sequence length="243" mass="25986">MIDSDRSELPLQGADRAGPAHGVRAPRRHGGRRIASVAIGGLLIGAVIAFTIGFVHFVLNVGAIETPRAAERADAIVALTGGADRITYAIQLLGEGRARRLLISGVHPSTSRETLASITPGRAQLFDCCVDLGHAALNTVGNAKEARNWARYNGFTSLIVVTSSYHLPRSLNEISREMPEARLIPYPVVTDQMKVGDWWHNPGTTRLLLAEYVKYLMSMARLRLGGPDTSLEAVRAAASGAGG</sequence>
<feature type="transmembrane region" description="Helical" evidence="2">
    <location>
        <begin position="34"/>
        <end position="59"/>
    </location>
</feature>
<evidence type="ECO:0000256" key="1">
    <source>
        <dbReference type="SAM" id="MobiDB-lite"/>
    </source>
</evidence>
<proteinExistence type="predicted"/>
<evidence type="ECO:0000313" key="4">
    <source>
        <dbReference type="EMBL" id="MCT8972262.1"/>
    </source>
</evidence>
<name>A0AAW5QYQ2_9HYPH</name>
<dbReference type="EMBL" id="JALIDZ010000004">
    <property type="protein sequence ID" value="MCT8972262.1"/>
    <property type="molecule type" value="Genomic_DNA"/>
</dbReference>
<dbReference type="GO" id="GO:0043164">
    <property type="term" value="P:Gram-negative-bacterium-type cell wall biogenesis"/>
    <property type="evidence" value="ECO:0007669"/>
    <property type="project" value="TreeGrafter"/>
</dbReference>